<reference evidence="2 3" key="1">
    <citation type="submission" date="2017-11" db="EMBL/GenBank/DDBJ databases">
        <title>De-novo sequencing of pomegranate (Punica granatum L.) genome.</title>
        <authorList>
            <person name="Akparov Z."/>
            <person name="Amiraslanov A."/>
            <person name="Hajiyeva S."/>
            <person name="Abbasov M."/>
            <person name="Kaur K."/>
            <person name="Hamwieh A."/>
            <person name="Solovyev V."/>
            <person name="Salamov A."/>
            <person name="Braich B."/>
            <person name="Kosarev P."/>
            <person name="Mahmoud A."/>
            <person name="Hajiyev E."/>
            <person name="Babayeva S."/>
            <person name="Izzatullayeva V."/>
            <person name="Mammadov A."/>
            <person name="Mammadov A."/>
            <person name="Sharifova S."/>
            <person name="Ojaghi J."/>
            <person name="Eynullazada K."/>
            <person name="Bayramov B."/>
            <person name="Abdulazimova A."/>
            <person name="Shahmuradov I."/>
        </authorList>
    </citation>
    <scope>NUCLEOTIDE SEQUENCE [LARGE SCALE GENOMIC DNA]</scope>
    <source>
        <strain evidence="3">cv. AG2017</strain>
        <tissue evidence="2">Leaf</tissue>
    </source>
</reference>
<proteinExistence type="predicted"/>
<dbReference type="EMBL" id="PGOL01005283">
    <property type="protein sequence ID" value="PKI35498.1"/>
    <property type="molecule type" value="Genomic_DNA"/>
</dbReference>
<evidence type="ECO:0000313" key="2">
    <source>
        <dbReference type="EMBL" id="PKI35498.1"/>
    </source>
</evidence>
<sequence length="149" mass="16346">MSYALLPLGPHPPRFGLTLVRGGRIFVLNDSSNRPHGSKFVFNNSGDHTPVAAKLVFNDISLSEFESSRSNSKLSYASAMTKGAQVELTGPAILGAELLTMIKQMAQLEERMVSQSKKEAGMPTDKKQMLSSAMSRTEPLEEPKSYFHD</sequence>
<comment type="caution">
    <text evidence="2">The sequence shown here is derived from an EMBL/GenBank/DDBJ whole genome shotgun (WGS) entry which is preliminary data.</text>
</comment>
<keyword evidence="3" id="KW-1185">Reference proteome</keyword>
<evidence type="ECO:0000313" key="3">
    <source>
        <dbReference type="Proteomes" id="UP000233551"/>
    </source>
</evidence>
<dbReference type="Proteomes" id="UP000233551">
    <property type="component" value="Unassembled WGS sequence"/>
</dbReference>
<feature type="compositionally biased region" description="Basic and acidic residues" evidence="1">
    <location>
        <begin position="138"/>
        <end position="149"/>
    </location>
</feature>
<evidence type="ECO:0000256" key="1">
    <source>
        <dbReference type="SAM" id="MobiDB-lite"/>
    </source>
</evidence>
<dbReference type="AlphaFoldDB" id="A0A2I0HUY3"/>
<feature type="compositionally biased region" description="Basic and acidic residues" evidence="1">
    <location>
        <begin position="112"/>
        <end position="128"/>
    </location>
</feature>
<feature type="region of interest" description="Disordered" evidence="1">
    <location>
        <begin position="112"/>
        <end position="149"/>
    </location>
</feature>
<gene>
    <name evidence="2" type="ORF">CRG98_044121</name>
</gene>
<protein>
    <submittedName>
        <fullName evidence="2">Uncharacterized protein</fullName>
    </submittedName>
</protein>
<accession>A0A2I0HUY3</accession>
<name>A0A2I0HUY3_PUNGR</name>
<organism evidence="2 3">
    <name type="scientific">Punica granatum</name>
    <name type="common">Pomegranate</name>
    <dbReference type="NCBI Taxonomy" id="22663"/>
    <lineage>
        <taxon>Eukaryota</taxon>
        <taxon>Viridiplantae</taxon>
        <taxon>Streptophyta</taxon>
        <taxon>Embryophyta</taxon>
        <taxon>Tracheophyta</taxon>
        <taxon>Spermatophyta</taxon>
        <taxon>Magnoliopsida</taxon>
        <taxon>eudicotyledons</taxon>
        <taxon>Gunneridae</taxon>
        <taxon>Pentapetalae</taxon>
        <taxon>rosids</taxon>
        <taxon>malvids</taxon>
        <taxon>Myrtales</taxon>
        <taxon>Lythraceae</taxon>
        <taxon>Punica</taxon>
    </lineage>
</organism>